<dbReference type="InterPro" id="IPR001182">
    <property type="entry name" value="FtsW/RodA"/>
</dbReference>
<sequence>MQGQRHQPDYILFFTVVILCAVGVVTVFSASTYFALDLGLSASHFAVRQLIAAVIGLGLMMGVMQIPYLTWYKWAPRLMLVNLLLLAMVIVPGIGVSKAGSRRWLGHGSITFQPSEFALIILALYLAFFFSKKVMFLHSFKKGLLPALIVIALNAGLILLEPDMGTSLTLIGTAVIMALASGTRLKPLLFTFLFGAPVLVGVAFSAHYRSSRLTSFLHPFANPTQSYQLLQGWTGIVNGGWFGRGFGMSIEKTGYLPVPHIDFIFPVFVEEWGIVGACALLVVFGVLIWRGFLVARHADTRFGSLLALGLTATITVGMFINLGAVTGLLPVTGIPLPFISYGGTSLVMSLVAMGMLLGVSRYTLAEEPESDELADVIEVDEARERIESRTDELLPVQGRPRRVAEIHPLRPRRKTAARESWRARQEAAATGPRAQRSARKTDRRSAGGFRASRTESTSGSRWARDDSPISLSGRPAARSAGSMRGGRRSEAGRAKDAGRKSRSTVQASSSGPSWRERNSAAGRPQPRSSSARSSGSKPGAKRGIFRRDR</sequence>
<feature type="transmembrane region" description="Helical" evidence="18">
    <location>
        <begin position="46"/>
        <end position="66"/>
    </location>
</feature>
<evidence type="ECO:0000256" key="4">
    <source>
        <dbReference type="ARBA" id="ARBA00022692"/>
    </source>
</evidence>
<keyword evidence="19" id="KW-0131">Cell cycle</keyword>
<dbReference type="GO" id="GO:0051301">
    <property type="term" value="P:cell division"/>
    <property type="evidence" value="ECO:0007669"/>
    <property type="project" value="UniProtKB-KW"/>
</dbReference>
<keyword evidence="20" id="KW-1185">Reference proteome</keyword>
<feature type="transmembrane region" description="Helical" evidence="18">
    <location>
        <begin position="189"/>
        <end position="208"/>
    </location>
</feature>
<feature type="compositionally biased region" description="Low complexity" evidence="17">
    <location>
        <begin position="470"/>
        <end position="482"/>
    </location>
</feature>
<dbReference type="Proteomes" id="UP001232973">
    <property type="component" value="Unassembled WGS sequence"/>
</dbReference>
<keyword evidence="2" id="KW-0328">Glycosyltransferase</keyword>
<keyword evidence="19" id="KW-0132">Cell division</keyword>
<keyword evidence="6" id="KW-0573">Peptidoglycan synthesis</keyword>
<evidence type="ECO:0000256" key="7">
    <source>
        <dbReference type="ARBA" id="ARBA00022989"/>
    </source>
</evidence>
<feature type="transmembrane region" description="Helical" evidence="18">
    <location>
        <begin position="272"/>
        <end position="293"/>
    </location>
</feature>
<comment type="subcellular location">
    <subcellularLocation>
        <location evidence="1">Membrane</location>
        <topology evidence="1">Multi-pass membrane protein</topology>
    </subcellularLocation>
</comment>
<evidence type="ECO:0000256" key="18">
    <source>
        <dbReference type="SAM" id="Phobius"/>
    </source>
</evidence>
<evidence type="ECO:0000256" key="3">
    <source>
        <dbReference type="ARBA" id="ARBA00022679"/>
    </source>
</evidence>
<feature type="compositionally biased region" description="Basic and acidic residues" evidence="17">
    <location>
        <begin position="487"/>
        <end position="499"/>
    </location>
</feature>
<evidence type="ECO:0000256" key="16">
    <source>
        <dbReference type="ARBA" id="ARBA00049966"/>
    </source>
</evidence>
<feature type="compositionally biased region" description="Basic and acidic residues" evidence="17">
    <location>
        <begin position="416"/>
        <end position="425"/>
    </location>
</feature>
<evidence type="ECO:0000256" key="2">
    <source>
        <dbReference type="ARBA" id="ARBA00022676"/>
    </source>
</evidence>
<dbReference type="EMBL" id="JAUSTP010000003">
    <property type="protein sequence ID" value="MDQ0188987.1"/>
    <property type="molecule type" value="Genomic_DNA"/>
</dbReference>
<proteinExistence type="inferred from homology"/>
<evidence type="ECO:0000256" key="10">
    <source>
        <dbReference type="ARBA" id="ARBA00033270"/>
    </source>
</evidence>
<comment type="caution">
    <text evidence="19">The sequence shown here is derived from an EMBL/GenBank/DDBJ whole genome shotgun (WGS) entry which is preliminary data.</text>
</comment>
<feature type="transmembrane region" description="Helical" evidence="18">
    <location>
        <begin position="143"/>
        <end position="160"/>
    </location>
</feature>
<evidence type="ECO:0000313" key="19">
    <source>
        <dbReference type="EMBL" id="MDQ0188987.1"/>
    </source>
</evidence>
<feature type="region of interest" description="Disordered" evidence="17">
    <location>
        <begin position="404"/>
        <end position="549"/>
    </location>
</feature>
<reference evidence="19 20" key="1">
    <citation type="submission" date="2023-07" db="EMBL/GenBank/DDBJ databases">
        <title>Genomic Encyclopedia of Type Strains, Phase IV (KMG-IV): sequencing the most valuable type-strain genomes for metagenomic binning, comparative biology and taxonomic classification.</title>
        <authorList>
            <person name="Goeker M."/>
        </authorList>
    </citation>
    <scope>NUCLEOTIDE SEQUENCE [LARGE SCALE GENOMIC DNA]</scope>
    <source>
        <strain evidence="19 20">DSM 4006</strain>
    </source>
</reference>
<accession>A0ABT9XFM7</accession>
<evidence type="ECO:0000256" key="17">
    <source>
        <dbReference type="SAM" id="MobiDB-lite"/>
    </source>
</evidence>
<evidence type="ECO:0000256" key="6">
    <source>
        <dbReference type="ARBA" id="ARBA00022984"/>
    </source>
</evidence>
<keyword evidence="3" id="KW-0808">Transferase</keyword>
<dbReference type="EC" id="2.4.99.28" evidence="14"/>
<feature type="compositionally biased region" description="Low complexity" evidence="17">
    <location>
        <begin position="519"/>
        <end position="538"/>
    </location>
</feature>
<evidence type="ECO:0000256" key="5">
    <source>
        <dbReference type="ARBA" id="ARBA00022960"/>
    </source>
</evidence>
<organism evidence="19 20">
    <name type="scientific">Alicyclobacillus cycloheptanicus</name>
    <dbReference type="NCBI Taxonomy" id="1457"/>
    <lineage>
        <taxon>Bacteria</taxon>
        <taxon>Bacillati</taxon>
        <taxon>Bacillota</taxon>
        <taxon>Bacilli</taxon>
        <taxon>Bacillales</taxon>
        <taxon>Alicyclobacillaceae</taxon>
        <taxon>Alicyclobacillus</taxon>
    </lineage>
</organism>
<feature type="transmembrane region" description="Helical" evidence="18">
    <location>
        <begin position="78"/>
        <end position="97"/>
    </location>
</feature>
<dbReference type="RefSeq" id="WP_274456423.1">
    <property type="nucleotide sequence ID" value="NZ_CP067097.1"/>
</dbReference>
<feature type="transmembrane region" description="Helical" evidence="18">
    <location>
        <begin position="305"/>
        <end position="326"/>
    </location>
</feature>
<comment type="catalytic activity">
    <reaction evidence="15">
        <text>[GlcNAc-(1-&gt;4)-Mur2Ac(oyl-L-Ala-gamma-D-Glu-L-Lys-D-Ala-D-Ala)](n)-di-trans,octa-cis-undecaprenyl diphosphate + beta-D-GlcNAc-(1-&gt;4)-Mur2Ac(oyl-L-Ala-gamma-D-Glu-L-Lys-D-Ala-D-Ala)-di-trans,octa-cis-undecaprenyl diphosphate = [GlcNAc-(1-&gt;4)-Mur2Ac(oyl-L-Ala-gamma-D-Glu-L-Lys-D-Ala-D-Ala)](n+1)-di-trans,octa-cis-undecaprenyl diphosphate + di-trans,octa-cis-undecaprenyl diphosphate + H(+)</text>
        <dbReference type="Rhea" id="RHEA:23708"/>
        <dbReference type="Rhea" id="RHEA-COMP:9602"/>
        <dbReference type="Rhea" id="RHEA-COMP:9603"/>
        <dbReference type="ChEBI" id="CHEBI:15378"/>
        <dbReference type="ChEBI" id="CHEBI:58405"/>
        <dbReference type="ChEBI" id="CHEBI:60033"/>
        <dbReference type="ChEBI" id="CHEBI:78435"/>
        <dbReference type="EC" id="2.4.99.28"/>
    </reaction>
</comment>
<keyword evidence="4 18" id="KW-0812">Transmembrane</keyword>
<keyword evidence="5" id="KW-0133">Cell shape</keyword>
<evidence type="ECO:0000256" key="15">
    <source>
        <dbReference type="ARBA" id="ARBA00049902"/>
    </source>
</evidence>
<feature type="compositionally biased region" description="Polar residues" evidence="17">
    <location>
        <begin position="503"/>
        <end position="512"/>
    </location>
</feature>
<evidence type="ECO:0000256" key="12">
    <source>
        <dbReference type="ARBA" id="ARBA00041185"/>
    </source>
</evidence>
<evidence type="ECO:0000256" key="1">
    <source>
        <dbReference type="ARBA" id="ARBA00004141"/>
    </source>
</evidence>
<feature type="transmembrane region" description="Helical" evidence="18">
    <location>
        <begin position="12"/>
        <end position="34"/>
    </location>
</feature>
<comment type="function">
    <text evidence="16">Peptidoglycan polymerase that is essential for cell division.</text>
</comment>
<protein>
    <recommendedName>
        <fullName evidence="12">Probable peptidoglycan glycosyltransferase FtsW</fullName>
        <ecNumber evidence="14">2.4.99.28</ecNumber>
    </recommendedName>
    <alternativeName>
        <fullName evidence="13">Cell division protein FtsW</fullName>
    </alternativeName>
    <alternativeName>
        <fullName evidence="10">Cell wall polymerase</fullName>
    </alternativeName>
    <alternativeName>
        <fullName evidence="9">Peptidoglycan polymerase</fullName>
    </alternativeName>
</protein>
<evidence type="ECO:0000256" key="13">
    <source>
        <dbReference type="ARBA" id="ARBA00041418"/>
    </source>
</evidence>
<evidence type="ECO:0000256" key="9">
    <source>
        <dbReference type="ARBA" id="ARBA00032370"/>
    </source>
</evidence>
<name>A0ABT9XFM7_9BACL</name>
<dbReference type="Pfam" id="PF01098">
    <property type="entry name" value="FTSW_RODA_SPOVE"/>
    <property type="match status" value="1"/>
</dbReference>
<feature type="transmembrane region" description="Helical" evidence="18">
    <location>
        <begin position="117"/>
        <end position="136"/>
    </location>
</feature>
<evidence type="ECO:0000256" key="14">
    <source>
        <dbReference type="ARBA" id="ARBA00044770"/>
    </source>
</evidence>
<comment type="similarity">
    <text evidence="11">Belongs to the SEDS family. FtsW subfamily.</text>
</comment>
<gene>
    <name evidence="19" type="ORF">J2S03_000801</name>
</gene>
<keyword evidence="8 18" id="KW-0472">Membrane</keyword>
<evidence type="ECO:0000313" key="20">
    <source>
        <dbReference type="Proteomes" id="UP001232973"/>
    </source>
</evidence>
<keyword evidence="7 18" id="KW-1133">Transmembrane helix</keyword>
<dbReference type="PANTHER" id="PTHR30474">
    <property type="entry name" value="CELL CYCLE PROTEIN"/>
    <property type="match status" value="1"/>
</dbReference>
<feature type="compositionally biased region" description="Basic residues" evidence="17">
    <location>
        <begin position="539"/>
        <end position="549"/>
    </location>
</feature>
<dbReference type="InterPro" id="IPR018365">
    <property type="entry name" value="Cell_cycle_FtsW-rel_CS"/>
</dbReference>
<dbReference type="PROSITE" id="PS00428">
    <property type="entry name" value="FTSW_RODA_SPOVE"/>
    <property type="match status" value="1"/>
</dbReference>
<evidence type="ECO:0000256" key="8">
    <source>
        <dbReference type="ARBA" id="ARBA00023136"/>
    </source>
</evidence>
<evidence type="ECO:0000256" key="11">
    <source>
        <dbReference type="ARBA" id="ARBA00038053"/>
    </source>
</evidence>
<feature type="transmembrane region" description="Helical" evidence="18">
    <location>
        <begin position="338"/>
        <end position="359"/>
    </location>
</feature>
<feature type="transmembrane region" description="Helical" evidence="18">
    <location>
        <begin position="166"/>
        <end position="182"/>
    </location>
</feature>
<dbReference type="PANTHER" id="PTHR30474:SF2">
    <property type="entry name" value="PEPTIDOGLYCAN GLYCOSYLTRANSFERASE FTSW-RELATED"/>
    <property type="match status" value="1"/>
</dbReference>